<protein>
    <submittedName>
        <fullName evidence="1">Uncharacterized protein</fullName>
    </submittedName>
</protein>
<evidence type="ECO:0000313" key="1">
    <source>
        <dbReference type="EMBL" id="KAK3683189.1"/>
    </source>
</evidence>
<comment type="caution">
    <text evidence="1">The sequence shown here is derived from an EMBL/GenBank/DDBJ whole genome shotgun (WGS) entry which is preliminary data.</text>
</comment>
<reference evidence="1" key="1">
    <citation type="submission" date="2023-07" db="EMBL/GenBank/DDBJ databases">
        <title>Black Yeasts Isolated from many extreme environments.</title>
        <authorList>
            <person name="Coleine C."/>
            <person name="Stajich J.E."/>
            <person name="Selbmann L."/>
        </authorList>
    </citation>
    <scope>NUCLEOTIDE SEQUENCE</scope>
    <source>
        <strain evidence="1">CCFEE 5714</strain>
    </source>
</reference>
<dbReference type="EMBL" id="JAUTXU010000362">
    <property type="protein sequence ID" value="KAK3683189.1"/>
    <property type="molecule type" value="Genomic_DNA"/>
</dbReference>
<proteinExistence type="predicted"/>
<accession>A0ACC3MB30</accession>
<dbReference type="Proteomes" id="UP001281147">
    <property type="component" value="Unassembled WGS sequence"/>
</dbReference>
<keyword evidence="2" id="KW-1185">Reference proteome</keyword>
<sequence length="403" mass="43827">MPPTRRSTRTASTTAAHQSAQPYRTNHPRSPAPTPSSSASIARPANGKTSLRLTVKAPPSKLRQATSGSQIGSAPPIPPNPYADHASESEADATPAPAVRAPRSTGNVRTVVEPESDEDEEEESEGEQDVDMEEAGGGDVDRELLAHEDSEEDDEEEEEEEGDDEDAEGEDDDEMDEHPPPPIITQQRPVGTNKPNVTVSAPPEGPLKSVEAKEMEDDEDEELSELDSNEGEGDEEEEDSDDNSDNSRSATPDLSKLTRRQRGLYDETADAGLMALSNEALKKKHLTAEEHAMRRAEMARRRKNLSEKRNEEEKMDTINKLLKKPAPKRRTRAEIIAAQQAGTSGGEDEEGWEGPRPDPLFVRWVSSRDGVRLGVPGEWMEGGAGGLGEVFRGGSGRMVEEVG</sequence>
<organism evidence="1 2">
    <name type="scientific">Vermiconidia calcicola</name>
    <dbReference type="NCBI Taxonomy" id="1690605"/>
    <lineage>
        <taxon>Eukaryota</taxon>
        <taxon>Fungi</taxon>
        <taxon>Dikarya</taxon>
        <taxon>Ascomycota</taxon>
        <taxon>Pezizomycotina</taxon>
        <taxon>Dothideomycetes</taxon>
        <taxon>Dothideomycetidae</taxon>
        <taxon>Mycosphaerellales</taxon>
        <taxon>Extremaceae</taxon>
        <taxon>Vermiconidia</taxon>
    </lineage>
</organism>
<gene>
    <name evidence="1" type="ORF">LTR37_020474</name>
</gene>
<evidence type="ECO:0000313" key="2">
    <source>
        <dbReference type="Proteomes" id="UP001281147"/>
    </source>
</evidence>
<name>A0ACC3MB30_9PEZI</name>